<proteinExistence type="predicted"/>
<organism evidence="2 3">
    <name type="scientific">Deinococcus carri</name>
    <dbReference type="NCBI Taxonomy" id="1211323"/>
    <lineage>
        <taxon>Bacteria</taxon>
        <taxon>Thermotogati</taxon>
        <taxon>Deinococcota</taxon>
        <taxon>Deinococci</taxon>
        <taxon>Deinococcales</taxon>
        <taxon>Deinococcaceae</taxon>
        <taxon>Deinococcus</taxon>
    </lineage>
</organism>
<comment type="caution">
    <text evidence="2">The sequence shown here is derived from an EMBL/GenBank/DDBJ whole genome shotgun (WGS) entry which is preliminary data.</text>
</comment>
<feature type="region of interest" description="Disordered" evidence="1">
    <location>
        <begin position="1"/>
        <end position="38"/>
    </location>
</feature>
<evidence type="ECO:0000256" key="1">
    <source>
        <dbReference type="SAM" id="MobiDB-lite"/>
    </source>
</evidence>
<evidence type="ECO:0000313" key="2">
    <source>
        <dbReference type="EMBL" id="GAA5513446.1"/>
    </source>
</evidence>
<reference evidence="2 3" key="1">
    <citation type="submission" date="2024-02" db="EMBL/GenBank/DDBJ databases">
        <title>Deinococcus carri NBRC 110142.</title>
        <authorList>
            <person name="Ichikawa N."/>
            <person name="Katano-Makiyama Y."/>
            <person name="Hidaka K."/>
        </authorList>
    </citation>
    <scope>NUCLEOTIDE SEQUENCE [LARGE SCALE GENOMIC DNA]</scope>
    <source>
        <strain evidence="2 3">NBRC 110142</strain>
    </source>
</reference>
<dbReference type="EMBL" id="BAABRP010000007">
    <property type="protein sequence ID" value="GAA5513446.1"/>
    <property type="molecule type" value="Genomic_DNA"/>
</dbReference>
<accession>A0ABP9W8I4</accession>
<gene>
    <name evidence="2" type="ORF">Dcar01_02181</name>
</gene>
<keyword evidence="3" id="KW-1185">Reference proteome</keyword>
<evidence type="ECO:0000313" key="3">
    <source>
        <dbReference type="Proteomes" id="UP001401887"/>
    </source>
</evidence>
<sequence length="38" mass="4206">MGSGMQYAGRRKKHAKATTPAHRFPRTAHQPEASHAHP</sequence>
<protein>
    <submittedName>
        <fullName evidence="2">Uncharacterized protein</fullName>
    </submittedName>
</protein>
<dbReference type="Proteomes" id="UP001401887">
    <property type="component" value="Unassembled WGS sequence"/>
</dbReference>
<name>A0ABP9W8I4_9DEIO</name>